<comment type="cofactor">
    <cofactor evidence="2">
        <name>Mg(2+)</name>
        <dbReference type="ChEBI" id="CHEBI:18420"/>
    </cofactor>
</comment>
<feature type="binding site" evidence="14 15">
    <location>
        <position position="168"/>
    </location>
    <ligand>
        <name>a divalent metal cation</name>
        <dbReference type="ChEBI" id="CHEBI:60240"/>
    </ligand>
</feature>
<evidence type="ECO:0000256" key="1">
    <source>
        <dbReference type="ARBA" id="ARBA00000077"/>
    </source>
</evidence>
<dbReference type="GO" id="GO:0006298">
    <property type="term" value="P:mismatch repair"/>
    <property type="evidence" value="ECO:0007669"/>
    <property type="project" value="TreeGrafter"/>
</dbReference>
<dbReference type="EC" id="3.1.26.4" evidence="6 14"/>
<dbReference type="Pfam" id="PF01351">
    <property type="entry name" value="RNase_HII"/>
    <property type="match status" value="1"/>
</dbReference>
<evidence type="ECO:0000256" key="11">
    <source>
        <dbReference type="ARBA" id="ARBA00022759"/>
    </source>
</evidence>
<sequence>MEKQSIQAIKQAIEAGVSNQALDALRKDERKGVQTLIRRYDKEVARKKQLHADHERRLTYERAAYGKGAQLIAGVDEVGRGPLAGPVVASAVILPKDVFLPGLRDSKQLSFAQREQFYHVIQDQALAIGIGVVEAARIDEINILNASIEAMKRAIDDLSESPDYLLVDAVSLHYKNIAEDAIIKGDDHSVSIAAASVIAKVTRDRMMQSFHETYPYYGFAKNQGYGTKEHLEGLASHGPSPIHRFSFQPVKNAT</sequence>
<evidence type="ECO:0000256" key="7">
    <source>
        <dbReference type="ARBA" id="ARBA00019179"/>
    </source>
</evidence>
<accession>A0A2V3WCR6</accession>
<dbReference type="EMBL" id="QJJR01000002">
    <property type="protein sequence ID" value="PXW92546.1"/>
    <property type="molecule type" value="Genomic_DNA"/>
</dbReference>
<comment type="caution">
    <text evidence="18">The sequence shown here is derived from an EMBL/GenBank/DDBJ whole genome shotgun (WGS) entry which is preliminary data.</text>
</comment>
<dbReference type="PANTHER" id="PTHR10954:SF18">
    <property type="entry name" value="RIBONUCLEASE HII"/>
    <property type="match status" value="1"/>
</dbReference>
<keyword evidence="13 14" id="KW-0464">Manganese</keyword>
<dbReference type="InterPro" id="IPR036397">
    <property type="entry name" value="RNaseH_sf"/>
</dbReference>
<evidence type="ECO:0000256" key="9">
    <source>
        <dbReference type="ARBA" id="ARBA00022722"/>
    </source>
</evidence>
<evidence type="ECO:0000313" key="19">
    <source>
        <dbReference type="Proteomes" id="UP000247922"/>
    </source>
</evidence>
<keyword evidence="10 14" id="KW-0479">Metal-binding</keyword>
<comment type="catalytic activity">
    <reaction evidence="1 14 15 16">
        <text>Endonucleolytic cleavage to 5'-phosphomonoester.</text>
        <dbReference type="EC" id="3.1.26.4"/>
    </reaction>
</comment>
<evidence type="ECO:0000313" key="18">
    <source>
        <dbReference type="EMBL" id="PXW92546.1"/>
    </source>
</evidence>
<evidence type="ECO:0000256" key="16">
    <source>
        <dbReference type="RuleBase" id="RU003515"/>
    </source>
</evidence>
<keyword evidence="9 14" id="KW-0540">Nuclease</keyword>
<dbReference type="InterPro" id="IPR001352">
    <property type="entry name" value="RNase_HII/HIII"/>
</dbReference>
<reference evidence="18 19" key="1">
    <citation type="submission" date="2018-05" db="EMBL/GenBank/DDBJ databases">
        <title>Genomic Encyclopedia of Type Strains, Phase IV (KMG-IV): sequencing the most valuable type-strain genomes for metagenomic binning, comparative biology and taxonomic classification.</title>
        <authorList>
            <person name="Goeker M."/>
        </authorList>
    </citation>
    <scope>NUCLEOTIDE SEQUENCE [LARGE SCALE GENOMIC DNA]</scope>
    <source>
        <strain evidence="18 19">DSM 22440</strain>
    </source>
</reference>
<evidence type="ECO:0000256" key="5">
    <source>
        <dbReference type="ARBA" id="ARBA00007383"/>
    </source>
</evidence>
<evidence type="ECO:0000256" key="13">
    <source>
        <dbReference type="ARBA" id="ARBA00023211"/>
    </source>
</evidence>
<dbReference type="GO" id="GO:0030145">
    <property type="term" value="F:manganese ion binding"/>
    <property type="evidence" value="ECO:0007669"/>
    <property type="project" value="UniProtKB-UniRule"/>
</dbReference>
<dbReference type="Gene3D" id="3.30.420.10">
    <property type="entry name" value="Ribonuclease H-like superfamily/Ribonuclease H"/>
    <property type="match status" value="1"/>
</dbReference>
<dbReference type="Proteomes" id="UP000247922">
    <property type="component" value="Unassembled WGS sequence"/>
</dbReference>
<dbReference type="GO" id="GO:0003723">
    <property type="term" value="F:RNA binding"/>
    <property type="evidence" value="ECO:0007669"/>
    <property type="project" value="UniProtKB-UniRule"/>
</dbReference>
<evidence type="ECO:0000256" key="12">
    <source>
        <dbReference type="ARBA" id="ARBA00022801"/>
    </source>
</evidence>
<dbReference type="RefSeq" id="WP_110250427.1">
    <property type="nucleotide sequence ID" value="NZ_QJJR01000002.1"/>
</dbReference>
<feature type="domain" description="RNase H type-2" evidence="17">
    <location>
        <begin position="70"/>
        <end position="254"/>
    </location>
</feature>
<dbReference type="NCBIfam" id="NF000595">
    <property type="entry name" value="PRK00015.1-3"/>
    <property type="match status" value="1"/>
</dbReference>
<organism evidence="18 19">
    <name type="scientific">Streptohalobacillus salinus</name>
    <dbReference type="NCBI Taxonomy" id="621096"/>
    <lineage>
        <taxon>Bacteria</taxon>
        <taxon>Bacillati</taxon>
        <taxon>Bacillota</taxon>
        <taxon>Bacilli</taxon>
        <taxon>Bacillales</taxon>
        <taxon>Bacillaceae</taxon>
        <taxon>Streptohalobacillus</taxon>
    </lineage>
</organism>
<evidence type="ECO:0000256" key="15">
    <source>
        <dbReference type="PROSITE-ProRule" id="PRU01319"/>
    </source>
</evidence>
<dbReference type="InterPro" id="IPR024567">
    <property type="entry name" value="RNase_HII/HIII_dom"/>
</dbReference>
<feature type="binding site" evidence="14 15">
    <location>
        <position position="77"/>
    </location>
    <ligand>
        <name>a divalent metal cation</name>
        <dbReference type="ChEBI" id="CHEBI:60240"/>
    </ligand>
</feature>
<proteinExistence type="inferred from homology"/>
<protein>
    <recommendedName>
        <fullName evidence="7 14">Ribonuclease HII</fullName>
        <shortName evidence="14">RNase HII</shortName>
        <ecNumber evidence="6 14">3.1.26.4</ecNumber>
    </recommendedName>
</protein>
<comment type="similarity">
    <text evidence="5 14 16">Belongs to the RNase HII family.</text>
</comment>
<comment type="subcellular location">
    <subcellularLocation>
        <location evidence="4 14">Cytoplasm</location>
    </subcellularLocation>
</comment>
<evidence type="ECO:0000256" key="3">
    <source>
        <dbReference type="ARBA" id="ARBA00004065"/>
    </source>
</evidence>
<evidence type="ECO:0000256" key="2">
    <source>
        <dbReference type="ARBA" id="ARBA00001946"/>
    </source>
</evidence>
<dbReference type="PANTHER" id="PTHR10954">
    <property type="entry name" value="RIBONUCLEASE H2 SUBUNIT A"/>
    <property type="match status" value="1"/>
</dbReference>
<evidence type="ECO:0000259" key="17">
    <source>
        <dbReference type="PROSITE" id="PS51975"/>
    </source>
</evidence>
<keyword evidence="19" id="KW-1185">Reference proteome</keyword>
<evidence type="ECO:0000256" key="4">
    <source>
        <dbReference type="ARBA" id="ARBA00004496"/>
    </source>
</evidence>
<dbReference type="GO" id="GO:0004523">
    <property type="term" value="F:RNA-DNA hybrid ribonuclease activity"/>
    <property type="evidence" value="ECO:0007669"/>
    <property type="project" value="UniProtKB-UniRule"/>
</dbReference>
<dbReference type="GO" id="GO:0043137">
    <property type="term" value="P:DNA replication, removal of RNA primer"/>
    <property type="evidence" value="ECO:0007669"/>
    <property type="project" value="TreeGrafter"/>
</dbReference>
<evidence type="ECO:0000256" key="10">
    <source>
        <dbReference type="ARBA" id="ARBA00022723"/>
    </source>
</evidence>
<evidence type="ECO:0000256" key="8">
    <source>
        <dbReference type="ARBA" id="ARBA00022490"/>
    </source>
</evidence>
<comment type="cofactor">
    <cofactor evidence="14 15">
        <name>Mn(2+)</name>
        <dbReference type="ChEBI" id="CHEBI:29035"/>
    </cofactor>
    <cofactor evidence="14 15">
        <name>Mg(2+)</name>
        <dbReference type="ChEBI" id="CHEBI:18420"/>
    </cofactor>
    <text evidence="14 15">Manganese or magnesium. Binds 1 divalent metal ion per monomer in the absence of substrate. May bind a second metal ion after substrate binding.</text>
</comment>
<feature type="binding site" evidence="14 15">
    <location>
        <position position="76"/>
    </location>
    <ligand>
        <name>a divalent metal cation</name>
        <dbReference type="ChEBI" id="CHEBI:60240"/>
    </ligand>
</feature>
<evidence type="ECO:0000256" key="14">
    <source>
        <dbReference type="HAMAP-Rule" id="MF_00052"/>
    </source>
</evidence>
<keyword evidence="11 14" id="KW-0255">Endonuclease</keyword>
<dbReference type="AlphaFoldDB" id="A0A2V3WCR6"/>
<dbReference type="CDD" id="cd07182">
    <property type="entry name" value="RNase_HII_bacteria_HII_like"/>
    <property type="match status" value="1"/>
</dbReference>
<dbReference type="NCBIfam" id="NF000594">
    <property type="entry name" value="PRK00015.1-1"/>
    <property type="match status" value="1"/>
</dbReference>
<keyword evidence="12 14" id="KW-0378">Hydrolase</keyword>
<dbReference type="GO" id="GO:0032299">
    <property type="term" value="C:ribonuclease H2 complex"/>
    <property type="evidence" value="ECO:0007669"/>
    <property type="project" value="TreeGrafter"/>
</dbReference>
<gene>
    <name evidence="14" type="primary">rnhB</name>
    <name evidence="18" type="ORF">DES38_102127</name>
</gene>
<dbReference type="GO" id="GO:0005737">
    <property type="term" value="C:cytoplasm"/>
    <property type="evidence" value="ECO:0007669"/>
    <property type="project" value="UniProtKB-SubCell"/>
</dbReference>
<dbReference type="PROSITE" id="PS51975">
    <property type="entry name" value="RNASE_H_2"/>
    <property type="match status" value="1"/>
</dbReference>
<keyword evidence="8 14" id="KW-0963">Cytoplasm</keyword>
<dbReference type="HAMAP" id="MF_00052_B">
    <property type="entry name" value="RNase_HII_B"/>
    <property type="match status" value="1"/>
</dbReference>
<name>A0A2V3WCR6_9BACI</name>
<dbReference type="InterPro" id="IPR012337">
    <property type="entry name" value="RNaseH-like_sf"/>
</dbReference>
<evidence type="ECO:0000256" key="6">
    <source>
        <dbReference type="ARBA" id="ARBA00012180"/>
    </source>
</evidence>
<dbReference type="InterPro" id="IPR022898">
    <property type="entry name" value="RNase_HII"/>
</dbReference>
<dbReference type="FunFam" id="3.30.420.10:FF:000006">
    <property type="entry name" value="Ribonuclease HII"/>
    <property type="match status" value="1"/>
</dbReference>
<dbReference type="SUPFAM" id="SSF53098">
    <property type="entry name" value="Ribonuclease H-like"/>
    <property type="match status" value="1"/>
</dbReference>
<comment type="function">
    <text evidence="3 14 16">Endonuclease that specifically degrades the RNA of RNA-DNA hybrids.</text>
</comment>